<organism evidence="1 2">
    <name type="scientific">Bacteroides ovatus (strain ATCC 8483 / DSM 1896 / JCM 5824 / BCRC 10623 / CCUG 4943 / NCTC 11153)</name>
    <dbReference type="NCBI Taxonomy" id="411476"/>
    <lineage>
        <taxon>Bacteria</taxon>
        <taxon>Pseudomonadati</taxon>
        <taxon>Bacteroidota</taxon>
        <taxon>Bacteroidia</taxon>
        <taxon>Bacteroidales</taxon>
        <taxon>Bacteroidaceae</taxon>
        <taxon>Bacteroides</taxon>
    </lineage>
</organism>
<proteinExistence type="predicted"/>
<name>A0AAN3A9W8_BACO1</name>
<protein>
    <submittedName>
        <fullName evidence="1">Uncharacterized protein</fullName>
    </submittedName>
</protein>
<dbReference type="EMBL" id="AAXF02000044">
    <property type="protein sequence ID" value="EDO12684.1"/>
    <property type="molecule type" value="Genomic_DNA"/>
</dbReference>
<sequence>MSSDVINKNRFEAIVYEKWHERRGTNKKEIETVEMR</sequence>
<comment type="caution">
    <text evidence="1">The sequence shown here is derived from an EMBL/GenBank/DDBJ whole genome shotgun (WGS) entry which is preliminary data.</text>
</comment>
<gene>
    <name evidence="1" type="ORF">BACOVA_01498</name>
</gene>
<dbReference type="Proteomes" id="UP000005475">
    <property type="component" value="Unassembled WGS sequence"/>
</dbReference>
<reference evidence="1 2" key="1">
    <citation type="submission" date="2007-03" db="EMBL/GenBank/DDBJ databases">
        <authorList>
            <person name="Fulton L."/>
            <person name="Clifton S."/>
            <person name="Fulton B."/>
            <person name="Xu J."/>
            <person name="Minx P."/>
            <person name="Pepin K.H."/>
            <person name="Johnson M."/>
            <person name="Thiruvilangam P."/>
            <person name="Bhonagiri V."/>
            <person name="Nash W.E."/>
            <person name="Mardis E.R."/>
            <person name="Wilson R.K."/>
        </authorList>
    </citation>
    <scope>NUCLEOTIDE SEQUENCE [LARGE SCALE GENOMIC DNA]</scope>
    <source>
        <strain evidence="2">ATCC 8483 / DSM 1896 / JCM 5824 / BCRC 10623 / CCUG 4943 / NCTC 11153</strain>
    </source>
</reference>
<evidence type="ECO:0000313" key="2">
    <source>
        <dbReference type="Proteomes" id="UP000005475"/>
    </source>
</evidence>
<accession>A0AAN3A9W8</accession>
<evidence type="ECO:0000313" key="1">
    <source>
        <dbReference type="EMBL" id="EDO12684.1"/>
    </source>
</evidence>
<dbReference type="AlphaFoldDB" id="A0AAN3A9W8"/>
<reference evidence="2" key="2">
    <citation type="submission" date="2007-04" db="EMBL/GenBank/DDBJ databases">
        <title>Draft genome sequence of Bacteroides ovatus (ATCC 8483).</title>
        <authorList>
            <person name="Sudarsanam P."/>
            <person name="Ley R."/>
            <person name="Guruge J."/>
            <person name="Turnbaugh P.J."/>
            <person name="Mahowald M."/>
            <person name="Liep D."/>
            <person name="Gordon J."/>
        </authorList>
    </citation>
    <scope>NUCLEOTIDE SEQUENCE [LARGE SCALE GENOMIC DNA]</scope>
    <source>
        <strain evidence="2">ATCC 8483 / DSM 1896 / JCM 5824 / BCRC 10623 / CCUG 4943 / NCTC 11153</strain>
    </source>
</reference>